<reference evidence="1 2" key="1">
    <citation type="submission" date="2018-03" db="EMBL/GenBank/DDBJ databases">
        <title>Rhodobacter veldkampii.</title>
        <authorList>
            <person name="Meyer T.E."/>
            <person name="Miller S."/>
            <person name="Lodha T."/>
            <person name="Gandham S."/>
            <person name="Chintalapati S."/>
            <person name="Chintalapati V.R."/>
        </authorList>
    </citation>
    <scope>NUCLEOTIDE SEQUENCE [LARGE SCALE GENOMIC DNA]</scope>
    <source>
        <strain evidence="1 2">DSM 11550</strain>
    </source>
</reference>
<evidence type="ECO:0000313" key="2">
    <source>
        <dbReference type="Proteomes" id="UP000241899"/>
    </source>
</evidence>
<sequence>MTCGIGEEILEAGVSMAMAKKQRLLVLIKRNQSGEDWLDTHDVMQQAGVGVAPFPGSTRQDCAISPGMSQLFQSAMKACRINASNLIESIDDNAGRSRSFEDACLDWRCAKARRETGQQRSFSCPWFGENDCDTRRCEQITFGNAQVTDDELSGDVKRGHGEQAFGQR</sequence>
<dbReference type="Proteomes" id="UP000241899">
    <property type="component" value="Unassembled WGS sequence"/>
</dbReference>
<dbReference type="AlphaFoldDB" id="A0A2T4JM89"/>
<protein>
    <submittedName>
        <fullName evidence="1">Uncharacterized protein</fullName>
    </submittedName>
</protein>
<keyword evidence="2" id="KW-1185">Reference proteome</keyword>
<dbReference type="RefSeq" id="WP_107323736.1">
    <property type="nucleotide sequence ID" value="NZ_SNYP01000001.1"/>
</dbReference>
<accession>A0A2T4JM89</accession>
<gene>
    <name evidence="1" type="ORF">C5F46_02260</name>
</gene>
<organism evidence="1 2">
    <name type="scientific">Phaeovulum veldkampii DSM 11550</name>
    <dbReference type="NCBI Taxonomy" id="1185920"/>
    <lineage>
        <taxon>Bacteria</taxon>
        <taxon>Pseudomonadati</taxon>
        <taxon>Pseudomonadota</taxon>
        <taxon>Alphaproteobacteria</taxon>
        <taxon>Rhodobacterales</taxon>
        <taxon>Paracoccaceae</taxon>
        <taxon>Phaeovulum</taxon>
    </lineage>
</organism>
<comment type="caution">
    <text evidence="1">The sequence shown here is derived from an EMBL/GenBank/DDBJ whole genome shotgun (WGS) entry which is preliminary data.</text>
</comment>
<dbReference type="EMBL" id="PZKF01000003">
    <property type="protein sequence ID" value="PTE18998.1"/>
    <property type="molecule type" value="Genomic_DNA"/>
</dbReference>
<proteinExistence type="predicted"/>
<evidence type="ECO:0000313" key="1">
    <source>
        <dbReference type="EMBL" id="PTE18998.1"/>
    </source>
</evidence>
<name>A0A2T4JM89_9RHOB</name>